<accession>A0AAV9XZR2</accession>
<dbReference type="Proteomes" id="UP001311799">
    <property type="component" value="Unassembled WGS sequence"/>
</dbReference>
<sequence>MNRDNRELMLCGVYECNYTSKSGEIRHITPTQDYYKKLNICERTTKILLPYYVDINFDGISQFETQSHIVLRFNNISDSVLTKLKRMYIIHEGIPVQLHNLNCFLIGKNSKINDNVRLSLLGSSMIKDKVQYFKSIRVVIKIDNPTHNFCDNVAENNTQTIRIMIDYVIDLDNLISIFNSRNENSSIENYSNDGLDEKDSEVDSQDYSFVPILMPTMGHR</sequence>
<proteinExistence type="predicted"/>
<protein>
    <submittedName>
        <fullName evidence="1">Uncharacterized protein</fullName>
    </submittedName>
</protein>
<organism evidence="1 2">
    <name type="scientific">Cryptosporidium xiaoi</name>
    <dbReference type="NCBI Taxonomy" id="659607"/>
    <lineage>
        <taxon>Eukaryota</taxon>
        <taxon>Sar</taxon>
        <taxon>Alveolata</taxon>
        <taxon>Apicomplexa</taxon>
        <taxon>Conoidasida</taxon>
        <taxon>Coccidia</taxon>
        <taxon>Eucoccidiorida</taxon>
        <taxon>Eimeriorina</taxon>
        <taxon>Cryptosporidiidae</taxon>
        <taxon>Cryptosporidium</taxon>
    </lineage>
</organism>
<gene>
    <name evidence="1" type="ORF">RS030_1147</name>
</gene>
<dbReference type="AlphaFoldDB" id="A0AAV9XZR2"/>
<keyword evidence="2" id="KW-1185">Reference proteome</keyword>
<comment type="caution">
    <text evidence="1">The sequence shown here is derived from an EMBL/GenBank/DDBJ whole genome shotgun (WGS) entry which is preliminary data.</text>
</comment>
<reference evidence="1 2" key="1">
    <citation type="submission" date="2023-10" db="EMBL/GenBank/DDBJ databases">
        <title>Comparative genomics analysis reveals potential genetic determinants of host preference in Cryptosporidium xiaoi.</title>
        <authorList>
            <person name="Xiao L."/>
            <person name="Li J."/>
        </authorList>
    </citation>
    <scope>NUCLEOTIDE SEQUENCE [LARGE SCALE GENOMIC DNA]</scope>
    <source>
        <strain evidence="1 2">52996</strain>
    </source>
</reference>
<name>A0AAV9XZR2_9CRYT</name>
<evidence type="ECO:0000313" key="2">
    <source>
        <dbReference type="Proteomes" id="UP001311799"/>
    </source>
</evidence>
<evidence type="ECO:0000313" key="1">
    <source>
        <dbReference type="EMBL" id="KAK6589720.1"/>
    </source>
</evidence>
<dbReference type="EMBL" id="JAWDEY010000011">
    <property type="protein sequence ID" value="KAK6589720.1"/>
    <property type="molecule type" value="Genomic_DNA"/>
</dbReference>